<feature type="domain" description="Fucosyltransferase N-terminal" evidence="14">
    <location>
        <begin position="69"/>
        <end position="190"/>
    </location>
</feature>
<evidence type="ECO:0000256" key="9">
    <source>
        <dbReference type="ARBA" id="ARBA00023034"/>
    </source>
</evidence>
<keyword evidence="10" id="KW-0472">Membrane</keyword>
<dbReference type="GO" id="GO:0032580">
    <property type="term" value="C:Golgi cisterna membrane"/>
    <property type="evidence" value="ECO:0007669"/>
    <property type="project" value="UniProtKB-SubCell"/>
</dbReference>
<evidence type="ECO:0000259" key="14">
    <source>
        <dbReference type="Pfam" id="PF17039"/>
    </source>
</evidence>
<evidence type="ECO:0000256" key="12">
    <source>
        <dbReference type="RuleBase" id="RU003832"/>
    </source>
</evidence>
<dbReference type="InParanoid" id="A0A7E5W8W3"/>
<dbReference type="InterPro" id="IPR031481">
    <property type="entry name" value="Glyco_tran_10_N"/>
</dbReference>
<evidence type="ECO:0000256" key="8">
    <source>
        <dbReference type="ARBA" id="ARBA00022989"/>
    </source>
</evidence>
<evidence type="ECO:0000256" key="10">
    <source>
        <dbReference type="ARBA" id="ARBA00023136"/>
    </source>
</evidence>
<keyword evidence="7" id="KW-0735">Signal-anchor</keyword>
<gene>
    <name evidence="16" type="primary">LOC113500142</name>
</gene>
<dbReference type="InterPro" id="IPR055270">
    <property type="entry name" value="Glyco_tran_10_C"/>
</dbReference>
<keyword evidence="15" id="KW-1185">Reference proteome</keyword>
<dbReference type="KEGG" id="tnl:113500142"/>
<dbReference type="InterPro" id="IPR038577">
    <property type="entry name" value="GT10-like_C_sf"/>
</dbReference>
<accession>A0A7E5W8W3</accession>
<dbReference type="PANTHER" id="PTHR48438">
    <property type="entry name" value="ALPHA-(1,3)-FUCOSYLTRANSFERASE C-RELATED"/>
    <property type="match status" value="1"/>
</dbReference>
<evidence type="ECO:0000313" key="15">
    <source>
        <dbReference type="Proteomes" id="UP000322000"/>
    </source>
</evidence>
<dbReference type="GeneID" id="113500142"/>
<reference evidence="16" key="1">
    <citation type="submission" date="2025-08" db="UniProtKB">
        <authorList>
            <consortium name="RefSeq"/>
        </authorList>
    </citation>
    <scope>IDENTIFICATION</scope>
</reference>
<comment type="pathway">
    <text evidence="2">Protein modification; protein glycosylation.</text>
</comment>
<evidence type="ECO:0000256" key="7">
    <source>
        <dbReference type="ARBA" id="ARBA00022968"/>
    </source>
</evidence>
<evidence type="ECO:0000259" key="13">
    <source>
        <dbReference type="Pfam" id="PF00852"/>
    </source>
</evidence>
<keyword evidence="4 12" id="KW-0328">Glycosyltransferase</keyword>
<evidence type="ECO:0000313" key="16">
    <source>
        <dbReference type="RefSeq" id="XP_026736641.1"/>
    </source>
</evidence>
<evidence type="ECO:0000256" key="5">
    <source>
        <dbReference type="ARBA" id="ARBA00022679"/>
    </source>
</evidence>
<protein>
    <recommendedName>
        <fullName evidence="12">Fucosyltransferase</fullName>
        <ecNumber evidence="12">2.4.1.-</ecNumber>
    </recommendedName>
</protein>
<dbReference type="UniPathway" id="UPA00378"/>
<dbReference type="FunCoup" id="A0A7E5W8W3">
    <property type="interactions" value="31"/>
</dbReference>
<dbReference type="PANTHER" id="PTHR48438:SF1">
    <property type="entry name" value="ALPHA-(1,3)-FUCOSYLTRANSFERASE C-RELATED"/>
    <property type="match status" value="1"/>
</dbReference>
<dbReference type="RefSeq" id="XP_026736641.1">
    <property type="nucleotide sequence ID" value="XM_026880840.1"/>
</dbReference>
<proteinExistence type="inferred from homology"/>
<name>A0A7E5W8W3_TRINI</name>
<keyword evidence="9 12" id="KW-0333">Golgi apparatus</keyword>
<evidence type="ECO:0000256" key="1">
    <source>
        <dbReference type="ARBA" id="ARBA00004447"/>
    </source>
</evidence>
<dbReference type="Gene3D" id="3.40.50.11660">
    <property type="entry name" value="Glycosyl transferase family 10, C-terminal domain"/>
    <property type="match status" value="1"/>
</dbReference>
<dbReference type="Proteomes" id="UP000322000">
    <property type="component" value="Chromosome 13"/>
</dbReference>
<evidence type="ECO:0000256" key="2">
    <source>
        <dbReference type="ARBA" id="ARBA00004922"/>
    </source>
</evidence>
<keyword evidence="8" id="KW-1133">Transmembrane helix</keyword>
<dbReference type="SUPFAM" id="SSF53756">
    <property type="entry name" value="UDP-Glycosyltransferase/glycogen phosphorylase"/>
    <property type="match status" value="1"/>
</dbReference>
<dbReference type="OrthoDB" id="427096at2759"/>
<comment type="subcellular location">
    <subcellularLocation>
        <location evidence="1 12">Golgi apparatus</location>
        <location evidence="1 12">Golgi stack membrane</location>
        <topology evidence="1 12">Single-pass type II membrane protein</topology>
    </subcellularLocation>
</comment>
<dbReference type="InterPro" id="IPR001503">
    <property type="entry name" value="Glyco_trans_10"/>
</dbReference>
<keyword evidence="6 12" id="KW-0812">Transmembrane</keyword>
<dbReference type="AlphaFoldDB" id="A0A7E5W8W3"/>
<dbReference type="EC" id="2.4.1.-" evidence="12"/>
<keyword evidence="11" id="KW-0325">Glycoprotein</keyword>
<organism evidence="15 16">
    <name type="scientific">Trichoplusia ni</name>
    <name type="common">Cabbage looper</name>
    <dbReference type="NCBI Taxonomy" id="7111"/>
    <lineage>
        <taxon>Eukaryota</taxon>
        <taxon>Metazoa</taxon>
        <taxon>Ecdysozoa</taxon>
        <taxon>Arthropoda</taxon>
        <taxon>Hexapoda</taxon>
        <taxon>Insecta</taxon>
        <taxon>Pterygota</taxon>
        <taxon>Neoptera</taxon>
        <taxon>Endopterygota</taxon>
        <taxon>Lepidoptera</taxon>
        <taxon>Glossata</taxon>
        <taxon>Ditrysia</taxon>
        <taxon>Noctuoidea</taxon>
        <taxon>Noctuidae</taxon>
        <taxon>Plusiinae</taxon>
        <taxon>Trichoplusia</taxon>
    </lineage>
</organism>
<evidence type="ECO:0000256" key="4">
    <source>
        <dbReference type="ARBA" id="ARBA00022676"/>
    </source>
</evidence>
<sequence>MRDKLEKKMYTYHMKEMMFVTTCKKNYLKVALCIVCVATVLVVMILPHVLSTSKHVFHKRHARYPTDLKYILFWTLPRKHRSRFSLNKPHEFLPGQSTFIDQKCPYINCYISYTKDTLSNDEDFDAVVFSVDDIKKMDVNFINMSRSPDQLYIFRSLETPEKHPLCDHSLDHFFNWTWTYKLTSDIPQPFIDIHGSNNSIIGPRRNMNWVKKMKRTDKYSGKLGYKRKAVAWILTKCKLKTKHQDFIKEMKDELKSYNYSLDIYGPCGLKKCPGGRALKCYKMVEKNYFFQIVLEEYFLEDYVTEAMVSAMSHLAIPIVLGASDYSNFLPPGSYINAQAFDIKKLGALIDYLIKNPDMYEFFFDWKNYYYYTVRPRSQICDLCTKLNEYNGTITKYDHFRRWWDPDYKDVCQRMKLFKLFNTDA</sequence>
<feature type="domain" description="Fucosyltransferase C-terminal" evidence="13">
    <location>
        <begin position="226"/>
        <end position="402"/>
    </location>
</feature>
<comment type="similarity">
    <text evidence="3 12">Belongs to the glycosyltransferase 10 family.</text>
</comment>
<dbReference type="GO" id="GO:0008417">
    <property type="term" value="F:fucosyltransferase activity"/>
    <property type="evidence" value="ECO:0007669"/>
    <property type="project" value="InterPro"/>
</dbReference>
<dbReference type="Pfam" id="PF17039">
    <property type="entry name" value="Glyco_tran_10_N"/>
    <property type="match status" value="1"/>
</dbReference>
<dbReference type="Pfam" id="PF00852">
    <property type="entry name" value="Glyco_transf_10"/>
    <property type="match status" value="1"/>
</dbReference>
<evidence type="ECO:0000256" key="6">
    <source>
        <dbReference type="ARBA" id="ARBA00022692"/>
    </source>
</evidence>
<keyword evidence="5 12" id="KW-0808">Transferase</keyword>
<evidence type="ECO:0000256" key="11">
    <source>
        <dbReference type="ARBA" id="ARBA00023180"/>
    </source>
</evidence>
<evidence type="ECO:0000256" key="3">
    <source>
        <dbReference type="ARBA" id="ARBA00008919"/>
    </source>
</evidence>